<dbReference type="GO" id="GO:0009436">
    <property type="term" value="P:glyoxylate catabolic process"/>
    <property type="evidence" value="ECO:0007669"/>
    <property type="project" value="TreeGrafter"/>
</dbReference>
<dbReference type="KEGG" id="rsb:RS694_18480"/>
<dbReference type="NCBIfam" id="TIGR01345">
    <property type="entry name" value="malate_syn_G"/>
    <property type="match status" value="1"/>
</dbReference>
<dbReference type="GO" id="GO:0000287">
    <property type="term" value="F:magnesium ion binding"/>
    <property type="evidence" value="ECO:0007669"/>
    <property type="project" value="TreeGrafter"/>
</dbReference>
<comment type="subunit">
    <text evidence="10">Monomer.</text>
</comment>
<dbReference type="PANTHER" id="PTHR42739:SF1">
    <property type="entry name" value="MALATE SYNTHASE G"/>
    <property type="match status" value="1"/>
</dbReference>
<feature type="binding site" evidence="10">
    <location>
        <position position="478"/>
    </location>
    <ligand>
        <name>Mg(2+)</name>
        <dbReference type="ChEBI" id="CHEBI:18420"/>
    </ligand>
</feature>
<keyword evidence="5 10" id="KW-0808">Transferase</keyword>
<gene>
    <name evidence="10" type="primary">glcB</name>
    <name evidence="18" type="ORF">RS694_18480</name>
</gene>
<dbReference type="InterPro" id="IPR048357">
    <property type="entry name" value="MSG_insertion"/>
</dbReference>
<name>A0A1P8KE66_9BURK</name>
<keyword evidence="3 10" id="KW-0963">Cytoplasm</keyword>
<dbReference type="Pfam" id="PF20658">
    <property type="entry name" value="MSG_insertion"/>
    <property type="match status" value="1"/>
</dbReference>
<evidence type="ECO:0000256" key="3">
    <source>
        <dbReference type="ARBA" id="ARBA00022490"/>
    </source>
</evidence>
<evidence type="ECO:0000256" key="8">
    <source>
        <dbReference type="ARBA" id="ARBA00023097"/>
    </source>
</evidence>
<evidence type="ECO:0000259" key="15">
    <source>
        <dbReference type="Pfam" id="PF20656"/>
    </source>
</evidence>
<dbReference type="RefSeq" id="WP_029706526.1">
    <property type="nucleotide sequence ID" value="NZ_CP019239.1"/>
</dbReference>
<dbReference type="eggNOG" id="COG2225">
    <property type="taxonomic scope" value="Bacteria"/>
</dbReference>
<protein>
    <recommendedName>
        <fullName evidence="10 11">Malate synthase G</fullName>
        <ecNumber evidence="10 11">2.3.3.9</ecNumber>
    </recommendedName>
</protein>
<dbReference type="InterPro" id="IPR044856">
    <property type="entry name" value="Malate_synth_C_sf"/>
</dbReference>
<feature type="active site" description="Proton donor" evidence="10 12">
    <location>
        <position position="654"/>
    </location>
</feature>
<sequence length="746" mass="80934">MSINASTPRTAAHRLQVATVLHQFIETKVLPGTGITPEAFWKGFDAIVADLAPKNIALLAERDRLQTELDTWHKANPGPITNMPAYKAFLEKIGYLVPVPKKVKITTSNVDAELAKQAGPQLVVPVLNARYALNAANARWGSLYDALYGTDVISTDNGQEKVGPKGYNPKRGKKVIEYARHVLDRTVPLKKGSHVGSTGYAIKGGDLIVTLKDGSTSKLDNKSQFIGYQGDAKAPSSVLLQHNGLHLDIIINRATPIGKSDAAGVSDLVLEAALSTILDLEDSVAVVDADDKVVAYSNWLGILNGTLTESFDKGGKTLTRGLNTDRIYTAPNGKKTVTLHGRSLMFVRNVGHLMTNPAITYTAADGKTREIPEGILDAVVTTTIALHDLQRGQKGAPKDQIRNSRKGSVYIVKPKMHGPAEVAFADELFTRVEKMLGLKDSTVKLGIMDEERRTSVNLKACIAAASSRVAFINTGFLDRTGDEMHTAMLAGPMIRKGDMKTSAWIQAYEKSNVLVGLSCGLRGKAQIGKGMWAMPDLMKAMLEQKIAHPKAGANTAWVPSPTGATLHALHYHQVLVSDVQKGLEKTKYDKVREELLNGLLQIPVTATPNWTAAEKQQELDNNAQGILGYVVRWVDQGVGCSKVPDIHNVGLMEDRATLRISSQHMANWLHHGVVTKAQITETFERMAAVVDKQNAGDKLYKNMAGNFTTSSAYKAATELVFKGLAQPSGYTEPLLHAWRLKVKAAA</sequence>
<dbReference type="Gene3D" id="1.20.1220.12">
    <property type="entry name" value="Malate synthase, domain III"/>
    <property type="match status" value="1"/>
</dbReference>
<evidence type="ECO:0000259" key="17">
    <source>
        <dbReference type="Pfam" id="PF20659"/>
    </source>
</evidence>
<dbReference type="NCBIfam" id="NF002825">
    <property type="entry name" value="PRK02999.1"/>
    <property type="match status" value="1"/>
</dbReference>
<feature type="domain" description="Malate synthase N-terminal" evidence="15">
    <location>
        <begin position="22"/>
        <end position="82"/>
    </location>
</feature>
<dbReference type="Pfam" id="PF20656">
    <property type="entry name" value="MS_N"/>
    <property type="match status" value="1"/>
</dbReference>
<dbReference type="PANTHER" id="PTHR42739">
    <property type="entry name" value="MALATE SYNTHASE G"/>
    <property type="match status" value="1"/>
</dbReference>
<feature type="binding site" evidence="10">
    <location>
        <position position="348"/>
    </location>
    <ligand>
        <name>glyoxylate</name>
        <dbReference type="ChEBI" id="CHEBI:36655"/>
    </ligand>
</feature>
<feature type="binding site" evidence="10">
    <location>
        <position position="123"/>
    </location>
    <ligand>
        <name>acetyl-CoA</name>
        <dbReference type="ChEBI" id="CHEBI:57288"/>
    </ligand>
</feature>
<keyword evidence="19" id="KW-1185">Reference proteome</keyword>
<dbReference type="InterPro" id="IPR048355">
    <property type="entry name" value="MS_C"/>
</dbReference>
<evidence type="ECO:0000259" key="14">
    <source>
        <dbReference type="Pfam" id="PF01274"/>
    </source>
</evidence>
<dbReference type="AlphaFoldDB" id="A0A1P8KE66"/>
<dbReference type="GO" id="GO:0006097">
    <property type="term" value="P:glyoxylate cycle"/>
    <property type="evidence" value="ECO:0007669"/>
    <property type="project" value="UniProtKB-UniRule"/>
</dbReference>
<dbReference type="Gene3D" id="3.20.20.360">
    <property type="entry name" value="Malate synthase, domain 3"/>
    <property type="match status" value="2"/>
</dbReference>
<keyword evidence="8 10" id="KW-0558">Oxidation</keyword>
<comment type="caution">
    <text evidence="10">Lacks conserved residue(s) required for the propagation of feature annotation.</text>
</comment>
<evidence type="ECO:0000256" key="6">
    <source>
        <dbReference type="ARBA" id="ARBA00022723"/>
    </source>
</evidence>
<feature type="binding site" evidence="10">
    <location>
        <position position="283"/>
    </location>
    <ligand>
        <name>acetyl-CoA</name>
        <dbReference type="ChEBI" id="CHEBI:57288"/>
    </ligand>
</feature>
<feature type="binding site" evidence="10">
    <location>
        <position position="450"/>
    </location>
    <ligand>
        <name>Mg(2+)</name>
        <dbReference type="ChEBI" id="CHEBI:18420"/>
    </ligand>
</feature>
<feature type="domain" description="Malate synthase C-terminal" evidence="17">
    <location>
        <begin position="614"/>
        <end position="718"/>
    </location>
</feature>
<evidence type="ECO:0000259" key="16">
    <source>
        <dbReference type="Pfam" id="PF20658"/>
    </source>
</evidence>
<comment type="subcellular location">
    <subcellularLocation>
        <location evidence="10 13">Cytoplasm</location>
    </subcellularLocation>
</comment>
<dbReference type="EMBL" id="CP019239">
    <property type="protein sequence ID" value="APW44313.1"/>
    <property type="molecule type" value="Genomic_DNA"/>
</dbReference>
<dbReference type="InterPro" id="IPR006253">
    <property type="entry name" value="Malate_synthG"/>
</dbReference>
<dbReference type="Pfam" id="PF01274">
    <property type="entry name" value="MS_TIM-barrel"/>
    <property type="match status" value="1"/>
</dbReference>
<evidence type="ECO:0000256" key="2">
    <source>
        <dbReference type="ARBA" id="ARBA00022435"/>
    </source>
</evidence>
<evidence type="ECO:0000313" key="19">
    <source>
        <dbReference type="Proteomes" id="UP000186110"/>
    </source>
</evidence>
<evidence type="ECO:0000256" key="5">
    <source>
        <dbReference type="ARBA" id="ARBA00022679"/>
    </source>
</evidence>
<dbReference type="UniPathway" id="UPA00703">
    <property type="reaction ID" value="UER00720"/>
</dbReference>
<dbReference type="GO" id="GO:0005829">
    <property type="term" value="C:cytosol"/>
    <property type="evidence" value="ECO:0007669"/>
    <property type="project" value="TreeGrafter"/>
</dbReference>
<keyword evidence="6 10" id="KW-0479">Metal-binding</keyword>
<feature type="binding site" evidence="10">
    <location>
        <begin position="130"/>
        <end position="131"/>
    </location>
    <ligand>
        <name>acetyl-CoA</name>
        <dbReference type="ChEBI" id="CHEBI:57288"/>
    </ligand>
</feature>
<dbReference type="SUPFAM" id="SSF51645">
    <property type="entry name" value="Malate synthase G"/>
    <property type="match status" value="1"/>
</dbReference>
<dbReference type="InterPro" id="IPR046363">
    <property type="entry name" value="MS_N_TIM-barrel_dom"/>
</dbReference>
<proteinExistence type="inferred from homology"/>
<evidence type="ECO:0000256" key="11">
    <source>
        <dbReference type="NCBIfam" id="TIGR01345"/>
    </source>
</evidence>
<accession>A0A1P8KE66</accession>
<dbReference type="GO" id="GO:0004474">
    <property type="term" value="F:malate synthase activity"/>
    <property type="evidence" value="ECO:0007669"/>
    <property type="project" value="UniProtKB-UniRule"/>
</dbReference>
<comment type="cofactor">
    <cofactor evidence="1 10">
        <name>Mg(2+)</name>
        <dbReference type="ChEBI" id="CHEBI:18420"/>
    </cofactor>
</comment>
<feature type="binding site" evidence="10">
    <location>
        <position position="559"/>
    </location>
    <ligand>
        <name>acetyl-CoA</name>
        <dbReference type="ChEBI" id="CHEBI:57288"/>
    </ligand>
</feature>
<keyword evidence="7 10" id="KW-0460">Magnesium</keyword>
<feature type="binding site" evidence="10">
    <location>
        <begin position="475"/>
        <end position="478"/>
    </location>
    <ligand>
        <name>glyoxylate</name>
        <dbReference type="ChEBI" id="CHEBI:36655"/>
    </ligand>
</feature>
<feature type="domain" description="Malate synthase TIM barrel" evidence="14">
    <location>
        <begin position="345"/>
        <end position="597"/>
    </location>
</feature>
<feature type="binding site" evidence="10">
    <location>
        <position position="320"/>
    </location>
    <ligand>
        <name>acetyl-CoA</name>
        <dbReference type="ChEBI" id="CHEBI:57288"/>
    </ligand>
</feature>
<feature type="active site" description="Proton acceptor" evidence="10 12">
    <location>
        <position position="348"/>
    </location>
</feature>
<evidence type="ECO:0000256" key="1">
    <source>
        <dbReference type="ARBA" id="ARBA00001946"/>
    </source>
</evidence>
<evidence type="ECO:0000256" key="7">
    <source>
        <dbReference type="ARBA" id="ARBA00022842"/>
    </source>
</evidence>
<dbReference type="HAMAP" id="MF_00641">
    <property type="entry name" value="Malate_synth_G"/>
    <property type="match status" value="1"/>
</dbReference>
<evidence type="ECO:0000256" key="12">
    <source>
        <dbReference type="PIRSR" id="PIRSR601465-50"/>
    </source>
</evidence>
<comment type="pathway">
    <text evidence="10 13">Carbohydrate metabolism; glyoxylate cycle; (S)-malate from isocitrate: step 2/2.</text>
</comment>
<dbReference type="Proteomes" id="UP000186110">
    <property type="component" value="Chromosome"/>
</dbReference>
<organism evidence="18 19">
    <name type="scientific">Rhodoferax saidenbachensis</name>
    <dbReference type="NCBI Taxonomy" id="1484693"/>
    <lineage>
        <taxon>Bacteria</taxon>
        <taxon>Pseudomonadati</taxon>
        <taxon>Pseudomonadota</taxon>
        <taxon>Betaproteobacteria</taxon>
        <taxon>Burkholderiales</taxon>
        <taxon>Comamonadaceae</taxon>
        <taxon>Rhodoferax</taxon>
    </lineage>
</organism>
<comment type="function">
    <text evidence="10">Involved in the glycolate utilization. Catalyzes the condensation and subsequent hydrolysis of acetyl-coenzyme A (acetyl-CoA) and glyoxylate to form malate and CoA.</text>
</comment>
<dbReference type="EC" id="2.3.3.9" evidence="10 11"/>
<evidence type="ECO:0000256" key="10">
    <source>
        <dbReference type="HAMAP-Rule" id="MF_00641"/>
    </source>
</evidence>
<comment type="similarity">
    <text evidence="10 13">Belongs to the malate synthase family. GlcB subfamily.</text>
</comment>
<dbReference type="Pfam" id="PF20659">
    <property type="entry name" value="MS_C"/>
    <property type="match status" value="1"/>
</dbReference>
<dbReference type="STRING" id="1484693.RS694_18480"/>
<feature type="domain" description="Malate synthase G alpha-beta insertion" evidence="16">
    <location>
        <begin position="167"/>
        <end position="242"/>
    </location>
</feature>
<keyword evidence="4 10" id="KW-0816">Tricarboxylic acid cycle</keyword>
<feature type="modified residue" description="Cysteine sulfenic acid (-SOH)" evidence="10">
    <location>
        <position position="640"/>
    </location>
</feature>
<dbReference type="InterPro" id="IPR048356">
    <property type="entry name" value="MS_N"/>
</dbReference>
<evidence type="ECO:0000313" key="18">
    <source>
        <dbReference type="EMBL" id="APW44313.1"/>
    </source>
</evidence>
<feature type="binding site" evidence="10">
    <location>
        <position position="450"/>
    </location>
    <ligand>
        <name>glyoxylate</name>
        <dbReference type="ChEBI" id="CHEBI:36655"/>
    </ligand>
</feature>
<evidence type="ECO:0000256" key="13">
    <source>
        <dbReference type="RuleBase" id="RU003572"/>
    </source>
</evidence>
<dbReference type="GO" id="GO:0006099">
    <property type="term" value="P:tricarboxylic acid cycle"/>
    <property type="evidence" value="ECO:0007669"/>
    <property type="project" value="UniProtKB-KW"/>
</dbReference>
<dbReference type="InterPro" id="IPR011076">
    <property type="entry name" value="Malate_synth_sf"/>
</dbReference>
<comment type="catalytic activity">
    <reaction evidence="9 10 13">
        <text>glyoxylate + acetyl-CoA + H2O = (S)-malate + CoA + H(+)</text>
        <dbReference type="Rhea" id="RHEA:18181"/>
        <dbReference type="ChEBI" id="CHEBI:15377"/>
        <dbReference type="ChEBI" id="CHEBI:15378"/>
        <dbReference type="ChEBI" id="CHEBI:15589"/>
        <dbReference type="ChEBI" id="CHEBI:36655"/>
        <dbReference type="ChEBI" id="CHEBI:57287"/>
        <dbReference type="ChEBI" id="CHEBI:57288"/>
        <dbReference type="EC" id="2.3.3.9"/>
    </reaction>
</comment>
<dbReference type="InterPro" id="IPR001465">
    <property type="entry name" value="Malate_synthase_TIM"/>
</dbReference>
<keyword evidence="2 10" id="KW-0329">Glyoxylate bypass</keyword>
<reference evidence="18 19" key="1">
    <citation type="submission" date="2017-01" db="EMBL/GenBank/DDBJ databases">
        <authorList>
            <person name="Mah S.A."/>
            <person name="Swanson W.J."/>
            <person name="Moy G.W."/>
            <person name="Vacquier V.D."/>
        </authorList>
    </citation>
    <scope>NUCLEOTIDE SEQUENCE [LARGE SCALE GENOMIC DNA]</scope>
    <source>
        <strain evidence="18 19">DSM 22694</strain>
    </source>
</reference>
<evidence type="ECO:0000256" key="4">
    <source>
        <dbReference type="ARBA" id="ARBA00022532"/>
    </source>
</evidence>
<evidence type="ECO:0000256" key="9">
    <source>
        <dbReference type="ARBA" id="ARBA00047918"/>
    </source>
</evidence>